<protein>
    <recommendedName>
        <fullName evidence="4">Tetratricopeptide repeat</fullName>
    </recommendedName>
</protein>
<keyword evidence="1" id="KW-0802">TPR repeat</keyword>
<proteinExistence type="predicted"/>
<dbReference type="Proteomes" id="UP001209878">
    <property type="component" value="Unassembled WGS sequence"/>
</dbReference>
<dbReference type="AlphaFoldDB" id="A0AAD9NPS3"/>
<comment type="caution">
    <text evidence="2">The sequence shown here is derived from an EMBL/GenBank/DDBJ whole genome shotgun (WGS) entry which is preliminary data.</text>
</comment>
<dbReference type="Gene3D" id="1.25.40.10">
    <property type="entry name" value="Tetratricopeptide repeat domain"/>
    <property type="match status" value="2"/>
</dbReference>
<dbReference type="SMART" id="SM00028">
    <property type="entry name" value="TPR"/>
    <property type="match status" value="1"/>
</dbReference>
<accession>A0AAD9NPS3</accession>
<dbReference type="PROSITE" id="PS50005">
    <property type="entry name" value="TPR"/>
    <property type="match status" value="1"/>
</dbReference>
<dbReference type="SUPFAM" id="SSF48452">
    <property type="entry name" value="TPR-like"/>
    <property type="match status" value="1"/>
</dbReference>
<organism evidence="2 3">
    <name type="scientific">Ridgeia piscesae</name>
    <name type="common">Tubeworm</name>
    <dbReference type="NCBI Taxonomy" id="27915"/>
    <lineage>
        <taxon>Eukaryota</taxon>
        <taxon>Metazoa</taxon>
        <taxon>Spiralia</taxon>
        <taxon>Lophotrochozoa</taxon>
        <taxon>Annelida</taxon>
        <taxon>Polychaeta</taxon>
        <taxon>Sedentaria</taxon>
        <taxon>Canalipalpata</taxon>
        <taxon>Sabellida</taxon>
        <taxon>Siboglinidae</taxon>
        <taxon>Ridgeia</taxon>
    </lineage>
</organism>
<evidence type="ECO:0008006" key="4">
    <source>
        <dbReference type="Google" id="ProtNLM"/>
    </source>
</evidence>
<gene>
    <name evidence="2" type="ORF">NP493_673g01028</name>
</gene>
<dbReference type="InterPro" id="IPR019734">
    <property type="entry name" value="TPR_rpt"/>
</dbReference>
<feature type="repeat" description="TPR" evidence="1">
    <location>
        <begin position="186"/>
        <end position="219"/>
    </location>
</feature>
<keyword evidence="3" id="KW-1185">Reference proteome</keyword>
<evidence type="ECO:0000313" key="3">
    <source>
        <dbReference type="Proteomes" id="UP001209878"/>
    </source>
</evidence>
<dbReference type="PROSITE" id="PS50293">
    <property type="entry name" value="TPR_REGION"/>
    <property type="match status" value="1"/>
</dbReference>
<dbReference type="InterPro" id="IPR011990">
    <property type="entry name" value="TPR-like_helical_dom_sf"/>
</dbReference>
<evidence type="ECO:0000313" key="2">
    <source>
        <dbReference type="EMBL" id="KAK2176273.1"/>
    </source>
</evidence>
<sequence>MSNACLKLDVPVALAVYEYLRATFPNQQDHILGNLACMYHAMAFDSGKEHDEMLQKAEKTFLEALASDGVTAAIKMDYVTFLVHLHRYDDAIPLLKEIMDSESKNLTGRNGYGKIERQNFDDENILKEIDLHGKLDTVTAAFAYYVLTRIYCITQRLSDAEAIQSHFLVLCNETLLAGRGNASDHASAYSLLGYTYMMMQNYTEAMQAFGRAVQLDSDYTLAQENRGLCEALQLSMTVYD</sequence>
<dbReference type="Pfam" id="PF00515">
    <property type="entry name" value="TPR_1"/>
    <property type="match status" value="1"/>
</dbReference>
<evidence type="ECO:0000256" key="1">
    <source>
        <dbReference type="PROSITE-ProRule" id="PRU00339"/>
    </source>
</evidence>
<name>A0AAD9NPS3_RIDPI</name>
<dbReference type="EMBL" id="JAODUO010000672">
    <property type="protein sequence ID" value="KAK2176273.1"/>
    <property type="molecule type" value="Genomic_DNA"/>
</dbReference>
<reference evidence="2" key="1">
    <citation type="journal article" date="2023" name="Mol. Biol. Evol.">
        <title>Third-Generation Sequencing Reveals the Adaptive Role of the Epigenome in Three Deep-Sea Polychaetes.</title>
        <authorList>
            <person name="Perez M."/>
            <person name="Aroh O."/>
            <person name="Sun Y."/>
            <person name="Lan Y."/>
            <person name="Juniper S.K."/>
            <person name="Young C.R."/>
            <person name="Angers B."/>
            <person name="Qian P.Y."/>
        </authorList>
    </citation>
    <scope>NUCLEOTIDE SEQUENCE</scope>
    <source>
        <strain evidence="2">R07B-5</strain>
    </source>
</reference>